<organism evidence="3 4">
    <name type="scientific">candidate division CPR1 bacterium GW2011_GWC1_49_13</name>
    <dbReference type="NCBI Taxonomy" id="1618342"/>
    <lineage>
        <taxon>Bacteria</taxon>
        <taxon>candidate division CPR1</taxon>
    </lineage>
</organism>
<reference evidence="3 4" key="1">
    <citation type="journal article" date="2015" name="Nature">
        <title>rRNA introns, odd ribosomes, and small enigmatic genomes across a large radiation of phyla.</title>
        <authorList>
            <person name="Brown C.T."/>
            <person name="Hug L.A."/>
            <person name="Thomas B.C."/>
            <person name="Sharon I."/>
            <person name="Castelle C.J."/>
            <person name="Singh A."/>
            <person name="Wilkins M.J."/>
            <person name="Williams K.H."/>
            <person name="Banfield J.F."/>
        </authorList>
    </citation>
    <scope>NUCLEOTIDE SEQUENCE [LARGE SCALE GENOMIC DNA]</scope>
</reference>
<evidence type="ECO:0000313" key="3">
    <source>
        <dbReference type="EMBL" id="KKW06134.1"/>
    </source>
</evidence>
<evidence type="ECO:0000313" key="4">
    <source>
        <dbReference type="Proteomes" id="UP000034119"/>
    </source>
</evidence>
<evidence type="ECO:0000256" key="2">
    <source>
        <dbReference type="SAM" id="Phobius"/>
    </source>
</evidence>
<dbReference type="Proteomes" id="UP000034119">
    <property type="component" value="Unassembled WGS sequence"/>
</dbReference>
<feature type="region of interest" description="Disordered" evidence="1">
    <location>
        <begin position="297"/>
        <end position="375"/>
    </location>
</feature>
<comment type="caution">
    <text evidence="3">The sequence shown here is derived from an EMBL/GenBank/DDBJ whole genome shotgun (WGS) entry which is preliminary data.</text>
</comment>
<accession>A0A0G1YIB5</accession>
<sequence>MAEAPQVSKQHAVPQEVFGIQFKLIGELTLRQFAVLAAFGLVAVLIFTSGLPLLIRWILTLVFALGGVAFALVPFQDQPLDQWVGTLIRAVYSPTRRIWEKSTEAPEFLTLEVPKIKTPTEPGVTAEESRRRLKEFLAGARAVEELTPLDIEEQQTLNQINVLARQMITAPEVAPAPAFGAEAPAVTLAEKKAPVPAPAKEEEVMEAVTPALPELKFIEVKKVQERPSLASRINWAEQIYKVQRGETASYFAPRKNIRVGRRLTPIAISGSLVYAPVRERTIEPTVPEAPQLPALASYPQEVPPAPPAPSAEIEPLPIEPPAPPPAPAPLSIPPVEIPPAPVKEEKPAEVLPPPPKEEKPIPPPPAPTILKPKPAPKLKEQKPVKLGEQANLIFGIVHNPAGGALANTLLVVKNEKGSVVRAGKTNEFGRFQVGPLSDGHYSLELPQSPYPFATIKVELTGVKTAELDLRPGNKKET</sequence>
<dbReference type="InterPro" id="IPR024414">
    <property type="entry name" value="Uncharacterised_PrgI"/>
</dbReference>
<dbReference type="AlphaFoldDB" id="A0A0G1YIB5"/>
<feature type="transmembrane region" description="Helical" evidence="2">
    <location>
        <begin position="28"/>
        <end position="48"/>
    </location>
</feature>
<keyword evidence="2" id="KW-1133">Transmembrane helix</keyword>
<dbReference type="SUPFAM" id="SSF49478">
    <property type="entry name" value="Cna protein B-type domain"/>
    <property type="match status" value="1"/>
</dbReference>
<feature type="compositionally biased region" description="Pro residues" evidence="1">
    <location>
        <begin position="317"/>
        <end position="341"/>
    </location>
</feature>
<evidence type="ECO:0000256" key="1">
    <source>
        <dbReference type="SAM" id="MobiDB-lite"/>
    </source>
</evidence>
<gene>
    <name evidence="3" type="ORF">UY40_C0003G0023</name>
</gene>
<evidence type="ECO:0008006" key="5">
    <source>
        <dbReference type="Google" id="ProtNLM"/>
    </source>
</evidence>
<protein>
    <recommendedName>
        <fullName evidence="5">Minus agglutinin</fullName>
    </recommendedName>
</protein>
<dbReference type="Pfam" id="PF12666">
    <property type="entry name" value="PrgI"/>
    <property type="match status" value="1"/>
</dbReference>
<proteinExistence type="predicted"/>
<dbReference type="EMBL" id="LCPW01000003">
    <property type="protein sequence ID" value="KKW06134.1"/>
    <property type="molecule type" value="Genomic_DNA"/>
</dbReference>
<dbReference type="STRING" id="1618342.UY40_C0003G0023"/>
<name>A0A0G1YIB5_9BACT</name>
<keyword evidence="2" id="KW-0812">Transmembrane</keyword>
<keyword evidence="2" id="KW-0472">Membrane</keyword>